<gene>
    <name evidence="1" type="ORF">HG263_08565</name>
</gene>
<protein>
    <submittedName>
        <fullName evidence="1">Uncharacterized protein</fullName>
    </submittedName>
</protein>
<reference evidence="1 2" key="1">
    <citation type="submission" date="2020-04" db="EMBL/GenBank/DDBJ databases">
        <title>Pseudoalteromonas caenipelagi sp. nov., isolated from a tidal flat.</title>
        <authorList>
            <person name="Park S."/>
            <person name="Yoon J.-H."/>
        </authorList>
    </citation>
    <scope>NUCLEOTIDE SEQUENCE [LARGE SCALE GENOMIC DNA]</scope>
    <source>
        <strain evidence="1 2">JBTF-M23</strain>
    </source>
</reference>
<accession>A0A849VDF3</accession>
<evidence type="ECO:0000313" key="1">
    <source>
        <dbReference type="EMBL" id="NOU50593.1"/>
    </source>
</evidence>
<dbReference type="RefSeq" id="WP_171625680.1">
    <property type="nucleotide sequence ID" value="NZ_JABBPG010000003.1"/>
</dbReference>
<dbReference type="EMBL" id="JABBPG010000003">
    <property type="protein sequence ID" value="NOU50593.1"/>
    <property type="molecule type" value="Genomic_DNA"/>
</dbReference>
<name>A0A849VDF3_9GAMM</name>
<sequence length="47" mass="5071">MSNKIKDKTNKSSVLSGNGQPLFFAKIMKTLNVMGGKLQLSGAVFIK</sequence>
<comment type="caution">
    <text evidence="1">The sequence shown here is derived from an EMBL/GenBank/DDBJ whole genome shotgun (WGS) entry which is preliminary data.</text>
</comment>
<proteinExistence type="predicted"/>
<dbReference type="Proteomes" id="UP000586305">
    <property type="component" value="Unassembled WGS sequence"/>
</dbReference>
<evidence type="ECO:0000313" key="2">
    <source>
        <dbReference type="Proteomes" id="UP000586305"/>
    </source>
</evidence>
<keyword evidence="2" id="KW-1185">Reference proteome</keyword>
<dbReference type="AlphaFoldDB" id="A0A849VDF3"/>
<organism evidence="1 2">
    <name type="scientific">Pseudoalteromonas caenipelagi</name>
    <dbReference type="NCBI Taxonomy" id="2726988"/>
    <lineage>
        <taxon>Bacteria</taxon>
        <taxon>Pseudomonadati</taxon>
        <taxon>Pseudomonadota</taxon>
        <taxon>Gammaproteobacteria</taxon>
        <taxon>Alteromonadales</taxon>
        <taxon>Pseudoalteromonadaceae</taxon>
        <taxon>Pseudoalteromonas</taxon>
    </lineage>
</organism>